<evidence type="ECO:0000256" key="4">
    <source>
        <dbReference type="ARBA" id="ARBA00022759"/>
    </source>
</evidence>
<keyword evidence="2" id="KW-0548">Nucleotidyltransferase</keyword>
<gene>
    <name evidence="6" type="primary">LOC111352571</name>
</gene>
<keyword evidence="4" id="KW-0378">Hydrolase</keyword>
<sequence>MELDTGSAISSISKKTYDKLFNNRVIKPVNLVLIFYDGSNIRPLGVIRPKVQYKDKIKHLELFVIDGGTTSLLGRQWLIELGIKIPPFRQEINYSVPKMSETVDCLLNRYKELFSEGLRRYTGGKATLRLREGAKPVFCRARPLPYALRAQVDAELDAMLRAGIIEPVECSDWATPLVPMGFTETNSLR</sequence>
<dbReference type="AlphaFoldDB" id="A0A9J7DYI1"/>
<reference evidence="6" key="1">
    <citation type="submission" date="2025-08" db="UniProtKB">
        <authorList>
            <consortium name="RefSeq"/>
        </authorList>
    </citation>
    <scope>IDENTIFICATION</scope>
    <source>
        <strain evidence="6">Ishihara</strain>
        <tissue evidence="6">Whole body</tissue>
    </source>
</reference>
<keyword evidence="1" id="KW-0808">Transferase</keyword>
<dbReference type="Gene3D" id="3.10.10.10">
    <property type="entry name" value="HIV Type 1 Reverse Transcriptase, subunit A, domain 1"/>
    <property type="match status" value="1"/>
</dbReference>
<dbReference type="RefSeq" id="XP_022820908.1">
    <property type="nucleotide sequence ID" value="XM_022965140.1"/>
</dbReference>
<dbReference type="InterPro" id="IPR021109">
    <property type="entry name" value="Peptidase_aspartic_dom_sf"/>
</dbReference>
<dbReference type="Gene3D" id="2.40.70.10">
    <property type="entry name" value="Acid Proteases"/>
    <property type="match status" value="1"/>
</dbReference>
<proteinExistence type="predicted"/>
<dbReference type="SUPFAM" id="SSF56672">
    <property type="entry name" value="DNA/RNA polymerases"/>
    <property type="match status" value="1"/>
</dbReference>
<evidence type="ECO:0000256" key="1">
    <source>
        <dbReference type="ARBA" id="ARBA00022679"/>
    </source>
</evidence>
<evidence type="ECO:0000256" key="3">
    <source>
        <dbReference type="ARBA" id="ARBA00022722"/>
    </source>
</evidence>
<keyword evidence="4" id="KW-0255">Endonuclease</keyword>
<dbReference type="KEGG" id="sliu:111352571"/>
<evidence type="ECO:0000313" key="5">
    <source>
        <dbReference type="Proteomes" id="UP000301870"/>
    </source>
</evidence>
<organism evidence="5 6">
    <name type="scientific">Spodoptera litura</name>
    <name type="common">Asian cotton leafworm</name>
    <dbReference type="NCBI Taxonomy" id="69820"/>
    <lineage>
        <taxon>Eukaryota</taxon>
        <taxon>Metazoa</taxon>
        <taxon>Ecdysozoa</taxon>
        <taxon>Arthropoda</taxon>
        <taxon>Hexapoda</taxon>
        <taxon>Insecta</taxon>
        <taxon>Pterygota</taxon>
        <taxon>Neoptera</taxon>
        <taxon>Endopterygota</taxon>
        <taxon>Lepidoptera</taxon>
        <taxon>Glossata</taxon>
        <taxon>Ditrysia</taxon>
        <taxon>Noctuoidea</taxon>
        <taxon>Noctuidae</taxon>
        <taxon>Amphipyrinae</taxon>
        <taxon>Spodoptera</taxon>
    </lineage>
</organism>
<dbReference type="GO" id="GO:0004519">
    <property type="term" value="F:endonuclease activity"/>
    <property type="evidence" value="ECO:0007669"/>
    <property type="project" value="UniProtKB-KW"/>
</dbReference>
<evidence type="ECO:0000313" key="6">
    <source>
        <dbReference type="RefSeq" id="XP_022820908.1"/>
    </source>
</evidence>
<evidence type="ECO:0000256" key="2">
    <source>
        <dbReference type="ARBA" id="ARBA00022695"/>
    </source>
</evidence>
<dbReference type="Proteomes" id="UP000301870">
    <property type="component" value="Chromosome 2"/>
</dbReference>
<dbReference type="SUPFAM" id="SSF50630">
    <property type="entry name" value="Acid proteases"/>
    <property type="match status" value="1"/>
</dbReference>
<dbReference type="InterPro" id="IPR050951">
    <property type="entry name" value="Retrovirus_Pol_polyprotein"/>
</dbReference>
<dbReference type="InterPro" id="IPR043502">
    <property type="entry name" value="DNA/RNA_pol_sf"/>
</dbReference>
<dbReference type="PANTHER" id="PTHR37984">
    <property type="entry name" value="PROTEIN CBG26694"/>
    <property type="match status" value="1"/>
</dbReference>
<dbReference type="GO" id="GO:0071897">
    <property type="term" value="P:DNA biosynthetic process"/>
    <property type="evidence" value="ECO:0007669"/>
    <property type="project" value="UniProtKB-ARBA"/>
</dbReference>
<keyword evidence="3" id="KW-0540">Nuclease</keyword>
<dbReference type="GeneID" id="111352571"/>
<protein>
    <submittedName>
        <fullName evidence="6">Uncharacterized protein K02A2.6-like</fullName>
    </submittedName>
</protein>
<dbReference type="PANTHER" id="PTHR37984:SF5">
    <property type="entry name" value="PROTEIN NYNRIN-LIKE"/>
    <property type="match status" value="1"/>
</dbReference>
<accession>A0A9J7DYI1</accession>
<dbReference type="GO" id="GO:0016779">
    <property type="term" value="F:nucleotidyltransferase activity"/>
    <property type="evidence" value="ECO:0007669"/>
    <property type="project" value="UniProtKB-KW"/>
</dbReference>
<keyword evidence="5" id="KW-1185">Reference proteome</keyword>
<dbReference type="OrthoDB" id="10058156at2759"/>
<name>A0A9J7DYI1_SPOLT</name>